<dbReference type="RefSeq" id="WP_213118715.1">
    <property type="nucleotide sequence ID" value="NZ_JAGYPF010000003.1"/>
</dbReference>
<evidence type="ECO:0000313" key="11">
    <source>
        <dbReference type="EMBL" id="MBS4214233.1"/>
    </source>
</evidence>
<gene>
    <name evidence="11" type="ORF">KHA99_17420</name>
</gene>
<dbReference type="Proteomes" id="UP000679749">
    <property type="component" value="Unassembled WGS sequence"/>
</dbReference>
<accession>A0A942U8J4</accession>
<keyword evidence="7 9" id="KW-0472">Membrane</keyword>
<keyword evidence="5 9" id="KW-0812">Transmembrane</keyword>
<evidence type="ECO:0000259" key="10">
    <source>
        <dbReference type="Pfam" id="PF04290"/>
    </source>
</evidence>
<dbReference type="EMBL" id="JAGYPF010000003">
    <property type="protein sequence ID" value="MBS4214233.1"/>
    <property type="molecule type" value="Genomic_DNA"/>
</dbReference>
<evidence type="ECO:0000256" key="3">
    <source>
        <dbReference type="ARBA" id="ARBA00022475"/>
    </source>
</evidence>
<evidence type="ECO:0000256" key="2">
    <source>
        <dbReference type="ARBA" id="ARBA00022448"/>
    </source>
</evidence>
<dbReference type="InterPro" id="IPR055348">
    <property type="entry name" value="DctQ"/>
</dbReference>
<evidence type="ECO:0000256" key="9">
    <source>
        <dbReference type="SAM" id="Phobius"/>
    </source>
</evidence>
<evidence type="ECO:0000256" key="8">
    <source>
        <dbReference type="ARBA" id="ARBA00038436"/>
    </source>
</evidence>
<organism evidence="11 12">
    <name type="scientific">Neobacillus rhizophilus</name>
    <dbReference type="NCBI Taxonomy" id="2833579"/>
    <lineage>
        <taxon>Bacteria</taxon>
        <taxon>Bacillati</taxon>
        <taxon>Bacillota</taxon>
        <taxon>Bacilli</taxon>
        <taxon>Bacillales</taxon>
        <taxon>Bacillaceae</taxon>
        <taxon>Neobacillus</taxon>
    </lineage>
</organism>
<evidence type="ECO:0000256" key="1">
    <source>
        <dbReference type="ARBA" id="ARBA00004429"/>
    </source>
</evidence>
<dbReference type="GO" id="GO:0005886">
    <property type="term" value="C:plasma membrane"/>
    <property type="evidence" value="ECO:0007669"/>
    <property type="project" value="UniProtKB-SubCell"/>
</dbReference>
<evidence type="ECO:0000256" key="6">
    <source>
        <dbReference type="ARBA" id="ARBA00022989"/>
    </source>
</evidence>
<keyword evidence="3" id="KW-1003">Cell membrane</keyword>
<keyword evidence="4" id="KW-0997">Cell inner membrane</keyword>
<keyword evidence="12" id="KW-1185">Reference proteome</keyword>
<feature type="transmembrane region" description="Helical" evidence="9">
    <location>
        <begin position="91"/>
        <end position="113"/>
    </location>
</feature>
<dbReference type="InterPro" id="IPR007387">
    <property type="entry name" value="TRAP_DctQ"/>
</dbReference>
<proteinExistence type="inferred from homology"/>
<comment type="subcellular location">
    <subcellularLocation>
        <location evidence="1">Cell inner membrane</location>
        <topology evidence="1">Multi-pass membrane protein</topology>
    </subcellularLocation>
</comment>
<comment type="similarity">
    <text evidence="8">Belongs to the TRAP transporter small permease family.</text>
</comment>
<evidence type="ECO:0000256" key="7">
    <source>
        <dbReference type="ARBA" id="ARBA00023136"/>
    </source>
</evidence>
<feature type="domain" description="Tripartite ATP-independent periplasmic transporters DctQ component" evidence="10">
    <location>
        <begin position="29"/>
        <end position="159"/>
    </location>
</feature>
<feature type="transmembrane region" description="Helical" evidence="9">
    <location>
        <begin position="20"/>
        <end position="40"/>
    </location>
</feature>
<protein>
    <submittedName>
        <fullName evidence="11">TRAP transporter small permease</fullName>
    </submittedName>
</protein>
<keyword evidence="6 9" id="KW-1133">Transmembrane helix</keyword>
<keyword evidence="2" id="KW-0813">Transport</keyword>
<comment type="caution">
    <text evidence="11">The sequence shown here is derived from an EMBL/GenBank/DDBJ whole genome shotgun (WGS) entry which is preliminary data.</text>
</comment>
<evidence type="ECO:0000256" key="4">
    <source>
        <dbReference type="ARBA" id="ARBA00022519"/>
    </source>
</evidence>
<name>A0A942U8J4_9BACI</name>
<dbReference type="Pfam" id="PF04290">
    <property type="entry name" value="DctQ"/>
    <property type="match status" value="1"/>
</dbReference>
<evidence type="ECO:0000256" key="5">
    <source>
        <dbReference type="ARBA" id="ARBA00022692"/>
    </source>
</evidence>
<dbReference type="PANTHER" id="PTHR35011">
    <property type="entry name" value="2,3-DIKETO-L-GULONATE TRAP TRANSPORTER SMALL PERMEASE PROTEIN YIAM"/>
    <property type="match status" value="1"/>
</dbReference>
<reference evidence="11" key="1">
    <citation type="submission" date="2021-05" db="EMBL/GenBank/DDBJ databases">
        <title>Novel Bacillus species.</title>
        <authorList>
            <person name="Liu G."/>
        </authorList>
    </citation>
    <scope>NUCLEOTIDE SEQUENCE</scope>
    <source>
        <strain evidence="11">FJAT-49825</strain>
    </source>
</reference>
<dbReference type="AlphaFoldDB" id="A0A942U8J4"/>
<evidence type="ECO:0000313" key="12">
    <source>
        <dbReference type="Proteomes" id="UP000679749"/>
    </source>
</evidence>
<feature type="transmembrane region" description="Helical" evidence="9">
    <location>
        <begin position="52"/>
        <end position="70"/>
    </location>
</feature>
<sequence>MKIVKMITYIIGKILEVAGIIAGLLIFLIAAMVLISVAGRNIMIPIHWVEPISVYFFIAASYMAAAFAMYNVEHIKIDILTNWFSRKTNKVLETFMMIVSLVFFIFLTKHSWVMMHSSYVKHAKDLSIIQVPIWIPQSSLVIGSVLLCLAIIRHLLLLFLKDQHEAANETQVLG</sequence>
<feature type="transmembrane region" description="Helical" evidence="9">
    <location>
        <begin position="133"/>
        <end position="152"/>
    </location>
</feature>